<evidence type="ECO:0000256" key="7">
    <source>
        <dbReference type="ARBA" id="ARBA00022490"/>
    </source>
</evidence>
<comment type="caution">
    <text evidence="13">The sequence shown here is derived from an EMBL/GenBank/DDBJ whole genome shotgun (WGS) entry which is preliminary data.</text>
</comment>
<evidence type="ECO:0000256" key="4">
    <source>
        <dbReference type="ARBA" id="ARBA00010869"/>
    </source>
</evidence>
<feature type="domain" description="Tryptophan synthase beta chain-like PALP" evidence="12">
    <location>
        <begin position="70"/>
        <end position="348"/>
    </location>
</feature>
<dbReference type="FunFam" id="3.40.50.1100:FF:000040">
    <property type="entry name" value="L-serine dehydratase, putative"/>
    <property type="match status" value="1"/>
</dbReference>
<dbReference type="Proteomes" id="UP000266188">
    <property type="component" value="Unassembled WGS sequence"/>
</dbReference>
<keyword evidence="6" id="KW-0312">Gluconeogenesis</keyword>
<dbReference type="Pfam" id="PF00291">
    <property type="entry name" value="PALP"/>
    <property type="match status" value="1"/>
</dbReference>
<proteinExistence type="inferred from homology"/>
<evidence type="ECO:0000313" key="13">
    <source>
        <dbReference type="EMBL" id="RJE26413.1"/>
    </source>
</evidence>
<evidence type="ECO:0000256" key="5">
    <source>
        <dbReference type="ARBA" id="ARBA00012093"/>
    </source>
</evidence>
<dbReference type="InterPro" id="IPR001926">
    <property type="entry name" value="TrpB-like_PALP"/>
</dbReference>
<keyword evidence="9" id="KW-0456">Lyase</keyword>
<keyword evidence="8" id="KW-0663">Pyridoxal phosphate</keyword>
<keyword evidence="14" id="KW-1185">Reference proteome</keyword>
<evidence type="ECO:0000259" key="12">
    <source>
        <dbReference type="Pfam" id="PF00291"/>
    </source>
</evidence>
<comment type="similarity">
    <text evidence="4">Belongs to the serine/threonine dehydratase family.</text>
</comment>
<dbReference type="EMBL" id="MVGC01000022">
    <property type="protein sequence ID" value="RJE26413.1"/>
    <property type="molecule type" value="Genomic_DNA"/>
</dbReference>
<gene>
    <name evidence="13" type="ORF">PHISCL_01214</name>
</gene>
<evidence type="ECO:0000256" key="8">
    <source>
        <dbReference type="ARBA" id="ARBA00022898"/>
    </source>
</evidence>
<dbReference type="EC" id="4.3.1.17" evidence="5"/>
<dbReference type="SUPFAM" id="SSF53686">
    <property type="entry name" value="Tryptophan synthase beta subunit-like PLP-dependent enzymes"/>
    <property type="match status" value="1"/>
</dbReference>
<keyword evidence="7" id="KW-0963">Cytoplasm</keyword>
<evidence type="ECO:0000256" key="10">
    <source>
        <dbReference type="ARBA" id="ARBA00049406"/>
    </source>
</evidence>
<dbReference type="GO" id="GO:0006567">
    <property type="term" value="P:L-threonine catabolic process"/>
    <property type="evidence" value="ECO:0007669"/>
    <property type="project" value="TreeGrafter"/>
</dbReference>
<comment type="catalytic activity">
    <reaction evidence="10">
        <text>L-serine = pyruvate + NH4(+)</text>
        <dbReference type="Rhea" id="RHEA:19169"/>
        <dbReference type="ChEBI" id="CHEBI:15361"/>
        <dbReference type="ChEBI" id="CHEBI:28938"/>
        <dbReference type="ChEBI" id="CHEBI:33384"/>
        <dbReference type="EC" id="4.3.1.17"/>
    </reaction>
</comment>
<comment type="subcellular location">
    <subcellularLocation>
        <location evidence="2">Cytoplasm</location>
    </subcellularLocation>
</comment>
<accession>A0A3A2ZVQ6</accession>
<dbReference type="PANTHER" id="PTHR48078">
    <property type="entry name" value="THREONINE DEHYDRATASE, MITOCHONDRIAL-RELATED"/>
    <property type="match status" value="1"/>
</dbReference>
<feature type="region of interest" description="Disordered" evidence="11">
    <location>
        <begin position="31"/>
        <end position="53"/>
    </location>
</feature>
<dbReference type="AlphaFoldDB" id="A0A3A2ZVQ6"/>
<evidence type="ECO:0000256" key="11">
    <source>
        <dbReference type="SAM" id="MobiDB-lite"/>
    </source>
</evidence>
<dbReference type="GO" id="GO:0006565">
    <property type="term" value="P:L-serine catabolic process"/>
    <property type="evidence" value="ECO:0007669"/>
    <property type="project" value="TreeGrafter"/>
</dbReference>
<dbReference type="GO" id="GO:0006094">
    <property type="term" value="P:gluconeogenesis"/>
    <property type="evidence" value="ECO:0007669"/>
    <property type="project" value="UniProtKB-KW"/>
</dbReference>
<feature type="compositionally biased region" description="Polar residues" evidence="11">
    <location>
        <begin position="34"/>
        <end position="52"/>
    </location>
</feature>
<dbReference type="InterPro" id="IPR050147">
    <property type="entry name" value="Ser/Thr_Dehydratase"/>
</dbReference>
<comment type="cofactor">
    <cofactor evidence="1">
        <name>pyridoxal 5'-phosphate</name>
        <dbReference type="ChEBI" id="CHEBI:597326"/>
    </cofactor>
</comment>
<evidence type="ECO:0000256" key="1">
    <source>
        <dbReference type="ARBA" id="ARBA00001933"/>
    </source>
</evidence>
<dbReference type="Gene3D" id="3.40.50.1100">
    <property type="match status" value="2"/>
</dbReference>
<evidence type="ECO:0000256" key="3">
    <source>
        <dbReference type="ARBA" id="ARBA00004742"/>
    </source>
</evidence>
<evidence type="ECO:0000313" key="14">
    <source>
        <dbReference type="Proteomes" id="UP000266188"/>
    </source>
</evidence>
<evidence type="ECO:0000256" key="2">
    <source>
        <dbReference type="ARBA" id="ARBA00004496"/>
    </source>
</evidence>
<comment type="pathway">
    <text evidence="3">Carbohydrate biosynthesis; gluconeogenesis.</text>
</comment>
<reference evidence="14" key="1">
    <citation type="submission" date="2017-02" db="EMBL/GenBank/DDBJ databases">
        <authorList>
            <person name="Tafer H."/>
            <person name="Lopandic K."/>
        </authorList>
    </citation>
    <scope>NUCLEOTIDE SEQUENCE [LARGE SCALE GENOMIC DNA]</scope>
    <source>
        <strain evidence="14">CBS 366.77</strain>
    </source>
</reference>
<evidence type="ECO:0000256" key="6">
    <source>
        <dbReference type="ARBA" id="ARBA00022432"/>
    </source>
</evidence>
<organism evidence="13 14">
    <name type="scientific">Aspergillus sclerotialis</name>
    <dbReference type="NCBI Taxonomy" id="2070753"/>
    <lineage>
        <taxon>Eukaryota</taxon>
        <taxon>Fungi</taxon>
        <taxon>Dikarya</taxon>
        <taxon>Ascomycota</taxon>
        <taxon>Pezizomycotina</taxon>
        <taxon>Eurotiomycetes</taxon>
        <taxon>Eurotiomycetidae</taxon>
        <taxon>Eurotiales</taxon>
        <taxon>Aspergillaceae</taxon>
        <taxon>Aspergillus</taxon>
        <taxon>Aspergillus subgen. Polypaecilum</taxon>
    </lineage>
</organism>
<dbReference type="OrthoDB" id="7773036at2759"/>
<name>A0A3A2ZVQ6_9EURO</name>
<sequence length="369" mass="39465">MGHFDPMQDRKKPWIETPLIESVALSKTAGCPQAHSSNGNLNAQNPRNQQKLKPTRGIGNLIFTSLKNPENKGKELHFYSSSGGNAGLAAVTAARELDCRCTVVVPHSTKPLMISKLREAGATDVIQYGASWFEADSYLRQNFIDNQDLSGDQPRRNIYVPPFDHPGIWNGAATMVSEIARQLPPREAGDECSFPADAIVCSIGGGGLFNGVVNGLEKYIKSNASEGAKKNVQVLAVETAGADSLSLALRNGRLQSLPAITSLATSLGALCVAPQTLKNAQSPPAGIDVKNVVGTDAEAAQGVIRIADELRLQVELACAISVEVAVKKLKETVPSLRPDSRVVVILCGGSNITAEMITDYRQRLQNGWQ</sequence>
<dbReference type="STRING" id="2070753.A0A3A2ZVQ6"/>
<dbReference type="GO" id="GO:0003941">
    <property type="term" value="F:L-serine ammonia-lyase activity"/>
    <property type="evidence" value="ECO:0007669"/>
    <property type="project" value="UniProtKB-EC"/>
</dbReference>
<dbReference type="PANTHER" id="PTHR48078:SF2">
    <property type="entry name" value="CATABOLIC L-SERINE_THREONINE DEHYDRATASE"/>
    <property type="match status" value="1"/>
</dbReference>
<dbReference type="GO" id="GO:0005737">
    <property type="term" value="C:cytoplasm"/>
    <property type="evidence" value="ECO:0007669"/>
    <property type="project" value="UniProtKB-SubCell"/>
</dbReference>
<evidence type="ECO:0000256" key="9">
    <source>
        <dbReference type="ARBA" id="ARBA00023239"/>
    </source>
</evidence>
<protein>
    <recommendedName>
        <fullName evidence="5">L-serine ammonia-lyase</fullName>
        <ecNumber evidence="5">4.3.1.17</ecNumber>
    </recommendedName>
</protein>
<dbReference type="InterPro" id="IPR036052">
    <property type="entry name" value="TrpB-like_PALP_sf"/>
</dbReference>
<dbReference type="GO" id="GO:0004794">
    <property type="term" value="F:threonine deaminase activity"/>
    <property type="evidence" value="ECO:0007669"/>
    <property type="project" value="TreeGrafter"/>
</dbReference>
<dbReference type="GO" id="GO:0009097">
    <property type="term" value="P:isoleucine biosynthetic process"/>
    <property type="evidence" value="ECO:0007669"/>
    <property type="project" value="TreeGrafter"/>
</dbReference>